<keyword evidence="2 8" id="KW-0813">Transport</keyword>
<evidence type="ECO:0000256" key="8">
    <source>
        <dbReference type="PROSITE-ProRule" id="PRU01360"/>
    </source>
</evidence>
<feature type="chain" id="PRO_5019792076" evidence="10">
    <location>
        <begin position="31"/>
        <end position="933"/>
    </location>
</feature>
<keyword evidence="3 8" id="KW-1134">Transmembrane beta strand</keyword>
<feature type="domain" description="TonB-dependent receptor plug" evidence="12">
    <location>
        <begin position="52"/>
        <end position="169"/>
    </location>
</feature>
<comment type="similarity">
    <text evidence="8 9">Belongs to the TonB-dependent receptor family.</text>
</comment>
<evidence type="ECO:0000256" key="2">
    <source>
        <dbReference type="ARBA" id="ARBA00022448"/>
    </source>
</evidence>
<reference evidence="13 14" key="1">
    <citation type="submission" date="2018-10" db="EMBL/GenBank/DDBJ databases">
        <title>Comparative analysis of microorganisms from saline springs in Andes Mountain Range, Colombia.</title>
        <authorList>
            <person name="Rubin E."/>
        </authorList>
    </citation>
    <scope>NUCLEOTIDE SEQUENCE [LARGE SCALE GENOMIC DNA]</scope>
    <source>
        <strain evidence="13 14">USBA GBX 843</strain>
    </source>
</reference>
<dbReference type="PANTHER" id="PTHR47234:SF1">
    <property type="entry name" value="TONB-DEPENDENT RECEPTOR"/>
    <property type="match status" value="1"/>
</dbReference>
<proteinExistence type="inferred from homology"/>
<evidence type="ECO:0000256" key="5">
    <source>
        <dbReference type="ARBA" id="ARBA00023077"/>
    </source>
</evidence>
<sequence>MNYSTTARRNTLAAALFSALIATAAAPAMAQDKATTLDKVTVTGSLIPQTDIETQTPVMSITAQDIQTRGFTSVAEVLQQSSLTTGGLQGGQTSASFTQGAEASGMFGLNPGYTKYLINGRPMMSYPALYNGGDTFNNISGIPIDIVERIEVLPGGQSSLYGSDAIAGVVNIILKERMDGGSISVRGGTYTEGGGNSVRFSGAHGFSAFDDRFNALVNVQIESSNPIWGYQRDLTRTTNANGYTAQLPSNDFAVIDADTNRLYMMDPNNCANVAGQFGGTTVLGNRPTGQSCGTYFGAGYKTLKNGKDSGQFYSAMTFDVNDNLQLFADVLYSKEKTEYTSGSSYLWWGTKSGMGGFYDQSSGKVVNLQRAFAPEDIGGQGYNDVLNSDESRSYQVTLGAKGMAGNWDYSASFTRGEYKLTENKFMRWKDPINNYFAEHVLGPQLGTTADGWGIYNPNYDAFYSPISPEDFASFTGYATNRSRTWQNLGRVQITNGSLFSLPGGDAGFAVVVEGGSEGWDYSPDQRLLDGQVWGSSAVAGNGHRSNYAVTSELRMPVLEQVTVTASGRYDAFKIADNTVDKATYSLGLEYRPIDSLLFRGKYGTAFRAPTLSDAFQGKSGYYAANSTDYYRCGTLGYAPGNTADCRYHDNVSVYSERAGNPDLEPITADVWNAGVVWAPMPNLSISADYYNWKIENEVDTASTDQLLLAEYYCRNGLPNGSSASCQNVADWVVRDAAGNLSSLYTPKMNVARQNLQAVTVGFKYLQDIGRFGSLQFSANYTNMLKREVQSQPGEEFQDLLGNPIAMWNYDNFAKVRSDASVGWSVDKFTTTLYANYIGKTPNYLAGINGYDYVHPASGKAAGKWGSYTTYNLSVNYRAQDDLTLSLMVNNVFNKMPDGQAYSYLGTSGAPYNTGLYNAYGRAVYVQAKYDFGK</sequence>
<dbReference type="EMBL" id="RCDC01000004">
    <property type="protein sequence ID" value="RLK56762.1"/>
    <property type="molecule type" value="Genomic_DNA"/>
</dbReference>
<dbReference type="Gene3D" id="2.170.130.10">
    <property type="entry name" value="TonB-dependent receptor, plug domain"/>
    <property type="match status" value="1"/>
</dbReference>
<evidence type="ECO:0000256" key="9">
    <source>
        <dbReference type="RuleBase" id="RU003357"/>
    </source>
</evidence>
<comment type="subcellular location">
    <subcellularLocation>
        <location evidence="1 8">Cell outer membrane</location>
        <topology evidence="1 8">Multi-pass membrane protein</topology>
    </subcellularLocation>
</comment>
<dbReference type="SUPFAM" id="SSF56935">
    <property type="entry name" value="Porins"/>
    <property type="match status" value="1"/>
</dbReference>
<dbReference type="InterPro" id="IPR036942">
    <property type="entry name" value="Beta-barrel_TonB_sf"/>
</dbReference>
<dbReference type="OrthoDB" id="6276154at2"/>
<dbReference type="InterPro" id="IPR039426">
    <property type="entry name" value="TonB-dep_rcpt-like"/>
</dbReference>
<keyword evidence="6 8" id="KW-0472">Membrane</keyword>
<organism evidence="13 14">
    <name type="scientific">Stenotrophomonas rhizophila</name>
    <dbReference type="NCBI Taxonomy" id="216778"/>
    <lineage>
        <taxon>Bacteria</taxon>
        <taxon>Pseudomonadati</taxon>
        <taxon>Pseudomonadota</taxon>
        <taxon>Gammaproteobacteria</taxon>
        <taxon>Lysobacterales</taxon>
        <taxon>Lysobacteraceae</taxon>
        <taxon>Stenotrophomonas</taxon>
    </lineage>
</organism>
<keyword evidence="10" id="KW-0732">Signal</keyword>
<feature type="domain" description="TonB-dependent receptor-like beta-barrel" evidence="11">
    <location>
        <begin position="388"/>
        <end position="891"/>
    </location>
</feature>
<evidence type="ECO:0000313" key="13">
    <source>
        <dbReference type="EMBL" id="RLK56762.1"/>
    </source>
</evidence>
<evidence type="ECO:0000256" key="6">
    <source>
        <dbReference type="ARBA" id="ARBA00023136"/>
    </source>
</evidence>
<evidence type="ECO:0000256" key="3">
    <source>
        <dbReference type="ARBA" id="ARBA00022452"/>
    </source>
</evidence>
<feature type="signal peptide" evidence="10">
    <location>
        <begin position="1"/>
        <end position="30"/>
    </location>
</feature>
<dbReference type="Pfam" id="PF07715">
    <property type="entry name" value="Plug"/>
    <property type="match status" value="1"/>
</dbReference>
<keyword evidence="13" id="KW-0675">Receptor</keyword>
<accession>A0A498CT53</accession>
<dbReference type="InterPro" id="IPR012910">
    <property type="entry name" value="Plug_dom"/>
</dbReference>
<keyword evidence="7 8" id="KW-0998">Cell outer membrane</keyword>
<name>A0A498CT53_9GAMM</name>
<dbReference type="Pfam" id="PF00593">
    <property type="entry name" value="TonB_dep_Rec_b-barrel"/>
    <property type="match status" value="1"/>
</dbReference>
<gene>
    <name evidence="13" type="ORF">BCL79_1163</name>
</gene>
<dbReference type="Proteomes" id="UP000274786">
    <property type="component" value="Unassembled WGS sequence"/>
</dbReference>
<evidence type="ECO:0000256" key="10">
    <source>
        <dbReference type="SAM" id="SignalP"/>
    </source>
</evidence>
<dbReference type="RefSeq" id="WP_121038505.1">
    <property type="nucleotide sequence ID" value="NZ_RCDC01000004.1"/>
</dbReference>
<evidence type="ECO:0000256" key="4">
    <source>
        <dbReference type="ARBA" id="ARBA00022692"/>
    </source>
</evidence>
<comment type="caution">
    <text evidence="13">The sequence shown here is derived from an EMBL/GenBank/DDBJ whole genome shotgun (WGS) entry which is preliminary data.</text>
</comment>
<protein>
    <submittedName>
        <fullName evidence="13">TonB-dependent receptor-like protein</fullName>
    </submittedName>
</protein>
<dbReference type="InterPro" id="IPR037066">
    <property type="entry name" value="Plug_dom_sf"/>
</dbReference>
<dbReference type="AlphaFoldDB" id="A0A498CT53"/>
<dbReference type="PANTHER" id="PTHR47234">
    <property type="match status" value="1"/>
</dbReference>
<keyword evidence="4 8" id="KW-0812">Transmembrane</keyword>
<dbReference type="InterPro" id="IPR000531">
    <property type="entry name" value="Beta-barrel_TonB"/>
</dbReference>
<evidence type="ECO:0000313" key="14">
    <source>
        <dbReference type="Proteomes" id="UP000274786"/>
    </source>
</evidence>
<dbReference type="GO" id="GO:0009279">
    <property type="term" value="C:cell outer membrane"/>
    <property type="evidence" value="ECO:0007669"/>
    <property type="project" value="UniProtKB-SubCell"/>
</dbReference>
<keyword evidence="5 9" id="KW-0798">TonB box</keyword>
<dbReference type="Gene3D" id="2.40.170.20">
    <property type="entry name" value="TonB-dependent receptor, beta-barrel domain"/>
    <property type="match status" value="1"/>
</dbReference>
<evidence type="ECO:0000256" key="1">
    <source>
        <dbReference type="ARBA" id="ARBA00004571"/>
    </source>
</evidence>
<dbReference type="PROSITE" id="PS52016">
    <property type="entry name" value="TONB_DEPENDENT_REC_3"/>
    <property type="match status" value="1"/>
</dbReference>
<evidence type="ECO:0000259" key="12">
    <source>
        <dbReference type="Pfam" id="PF07715"/>
    </source>
</evidence>
<evidence type="ECO:0000256" key="7">
    <source>
        <dbReference type="ARBA" id="ARBA00023237"/>
    </source>
</evidence>
<evidence type="ECO:0000259" key="11">
    <source>
        <dbReference type="Pfam" id="PF00593"/>
    </source>
</evidence>